<comment type="catalytic activity">
    <reaction evidence="1">
        <text>[(1-&gt;4)-alpha-D-glucosyl](n) + ADP-alpha-D-glucose = [(1-&gt;4)-alpha-D-glucosyl](n+1) + ADP + H(+)</text>
        <dbReference type="Rhea" id="RHEA:18189"/>
        <dbReference type="Rhea" id="RHEA-COMP:9584"/>
        <dbReference type="Rhea" id="RHEA-COMP:9587"/>
        <dbReference type="ChEBI" id="CHEBI:15378"/>
        <dbReference type="ChEBI" id="CHEBI:15444"/>
        <dbReference type="ChEBI" id="CHEBI:57498"/>
        <dbReference type="ChEBI" id="CHEBI:456216"/>
        <dbReference type="EC" id="2.4.1.21"/>
    </reaction>
</comment>
<proteinExistence type="predicted"/>
<evidence type="ECO:0000256" key="3">
    <source>
        <dbReference type="ARBA" id="ARBA00022676"/>
    </source>
</evidence>
<dbReference type="EMBL" id="DSUH01000033">
    <property type="protein sequence ID" value="HGU31512.1"/>
    <property type="molecule type" value="Genomic_DNA"/>
</dbReference>
<name>A0A7C4RQG7_9BACT</name>
<reference evidence="6" key="1">
    <citation type="journal article" date="2020" name="mSystems">
        <title>Genome- and Community-Level Interaction Insights into Carbon Utilization and Element Cycling Functions of Hydrothermarchaeota in Hydrothermal Sediment.</title>
        <authorList>
            <person name="Zhou Z."/>
            <person name="Liu Y."/>
            <person name="Xu W."/>
            <person name="Pan J."/>
            <person name="Luo Z.H."/>
            <person name="Li M."/>
        </authorList>
    </citation>
    <scope>NUCLEOTIDE SEQUENCE [LARGE SCALE GENOMIC DNA]</scope>
    <source>
        <strain evidence="6">SpSt-477</strain>
    </source>
</reference>
<keyword evidence="4" id="KW-0808">Transferase</keyword>
<accession>A0A7C4RQG7</accession>
<comment type="caution">
    <text evidence="6">The sequence shown here is derived from an EMBL/GenBank/DDBJ whole genome shotgun (WGS) entry which is preliminary data.</text>
</comment>
<keyword evidence="3" id="KW-0328">Glycosyltransferase</keyword>
<dbReference type="Gene3D" id="3.40.50.2000">
    <property type="entry name" value="Glycogen Phosphorylase B"/>
    <property type="match status" value="2"/>
</dbReference>
<dbReference type="Pfam" id="PF08323">
    <property type="entry name" value="Glyco_transf_5"/>
    <property type="match status" value="1"/>
</dbReference>
<sequence length="504" mass="57542">MTAPKNPRILVVTPEVTYLPNRMGSLASYLTAKAGGLADVSAALIAALFDQGADVHVAIPDYRSIFSDRLAPFLRKELHDLHSRMPQDRIHLAEDRAFYYLNRVYSDYAQDNIKVAIAFQREVINNIVRRVKPDLIHCNDWMTGLIPAMSRRMGIPCLFTVHNIHTMKCPLSVIEDRGIDAAYFWQHLYYEKMAYDYESTRETNPVDFLASGIFAAHFVNTVSPTFLIEVVEGRHAFVDRSIQMELAHKWNAGCAVGILNAPDPSFNPRFDNQLIKMYGPENFREAKAANKLALQEKLGLIEDDAAPLFFWPSRLDSIQKGSQLLADILYRVIDKYWGLNLQVVFVANGEYQQHFRDIAKFHGIENRVAVCDFSENLEHLAYGAADFILMPSLFEPCGLPQMIAPIYGALPVAHDTGGIHDTIEHLDPHAETGNGFLFRYYDSQGLFWAIDQAMAFYTLPEDIRRRNIERIMRQSVETFTHAVTARQYIDLYEKMLQRPLINPY</sequence>
<dbReference type="SUPFAM" id="SSF53756">
    <property type="entry name" value="UDP-Glycosyltransferase/glycogen phosphorylase"/>
    <property type="match status" value="1"/>
</dbReference>
<dbReference type="AlphaFoldDB" id="A0A7C4RQG7"/>
<dbReference type="EC" id="2.4.1.21" evidence="2"/>
<gene>
    <name evidence="6" type="ORF">ENS29_01490</name>
</gene>
<evidence type="ECO:0000259" key="5">
    <source>
        <dbReference type="Pfam" id="PF08323"/>
    </source>
</evidence>
<evidence type="ECO:0000256" key="1">
    <source>
        <dbReference type="ARBA" id="ARBA00001478"/>
    </source>
</evidence>
<evidence type="ECO:0000256" key="4">
    <source>
        <dbReference type="ARBA" id="ARBA00022679"/>
    </source>
</evidence>
<dbReference type="PANTHER" id="PTHR45825:SF11">
    <property type="entry name" value="ALPHA AMYLASE DOMAIN-CONTAINING PROTEIN"/>
    <property type="match status" value="1"/>
</dbReference>
<dbReference type="PANTHER" id="PTHR45825">
    <property type="entry name" value="GRANULE-BOUND STARCH SYNTHASE 1, CHLOROPLASTIC/AMYLOPLASTIC"/>
    <property type="match status" value="1"/>
</dbReference>
<organism evidence="6">
    <name type="scientific">Desulfatirhabdium butyrativorans</name>
    <dbReference type="NCBI Taxonomy" id="340467"/>
    <lineage>
        <taxon>Bacteria</taxon>
        <taxon>Pseudomonadati</taxon>
        <taxon>Thermodesulfobacteriota</taxon>
        <taxon>Desulfobacteria</taxon>
        <taxon>Desulfobacterales</taxon>
        <taxon>Desulfatirhabdiaceae</taxon>
        <taxon>Desulfatirhabdium</taxon>
    </lineage>
</organism>
<dbReference type="InterPro" id="IPR013534">
    <property type="entry name" value="Starch_synth_cat_dom"/>
</dbReference>
<dbReference type="GO" id="GO:0009011">
    <property type="term" value="F:alpha-1,4-glucan glucosyltransferase (ADP-glucose donor) activity"/>
    <property type="evidence" value="ECO:0007669"/>
    <property type="project" value="UniProtKB-EC"/>
</dbReference>
<dbReference type="Pfam" id="PF13692">
    <property type="entry name" value="Glyco_trans_1_4"/>
    <property type="match status" value="1"/>
</dbReference>
<feature type="domain" description="Starch synthase catalytic" evidence="5">
    <location>
        <begin position="9"/>
        <end position="233"/>
    </location>
</feature>
<evidence type="ECO:0000313" key="6">
    <source>
        <dbReference type="EMBL" id="HGU31512.1"/>
    </source>
</evidence>
<protein>
    <recommendedName>
        <fullName evidence="2">starch synthase</fullName>
        <ecNumber evidence="2">2.4.1.21</ecNumber>
    </recommendedName>
</protein>
<evidence type="ECO:0000256" key="2">
    <source>
        <dbReference type="ARBA" id="ARBA00012588"/>
    </source>
</evidence>